<reference evidence="1 2" key="1">
    <citation type="submission" date="2017-11" db="EMBL/GenBank/DDBJ databases">
        <title>De-novo sequencing of pomegranate (Punica granatum L.) genome.</title>
        <authorList>
            <person name="Akparov Z."/>
            <person name="Amiraslanov A."/>
            <person name="Hajiyeva S."/>
            <person name="Abbasov M."/>
            <person name="Kaur K."/>
            <person name="Hamwieh A."/>
            <person name="Solovyev V."/>
            <person name="Salamov A."/>
            <person name="Braich B."/>
            <person name="Kosarev P."/>
            <person name="Mahmoud A."/>
            <person name="Hajiyev E."/>
            <person name="Babayeva S."/>
            <person name="Izzatullayeva V."/>
            <person name="Mammadov A."/>
            <person name="Mammadov A."/>
            <person name="Sharifova S."/>
            <person name="Ojaghi J."/>
            <person name="Eynullazada K."/>
            <person name="Bayramov B."/>
            <person name="Abdulazimova A."/>
            <person name="Shahmuradov I."/>
        </authorList>
    </citation>
    <scope>NUCLEOTIDE SEQUENCE [LARGE SCALE GENOMIC DNA]</scope>
    <source>
        <strain evidence="2">cv. AG2017</strain>
        <tissue evidence="1">Leaf</tissue>
    </source>
</reference>
<keyword evidence="2" id="KW-1185">Reference proteome</keyword>
<comment type="caution">
    <text evidence="1">The sequence shown here is derived from an EMBL/GenBank/DDBJ whole genome shotgun (WGS) entry which is preliminary data.</text>
</comment>
<evidence type="ECO:0000313" key="2">
    <source>
        <dbReference type="Proteomes" id="UP000233551"/>
    </source>
</evidence>
<evidence type="ECO:0000313" key="1">
    <source>
        <dbReference type="EMBL" id="PKI61224.1"/>
    </source>
</evidence>
<dbReference type="AlphaFoldDB" id="A0A2I0JY18"/>
<name>A0A2I0JY18_PUNGR</name>
<organism evidence="1 2">
    <name type="scientific">Punica granatum</name>
    <name type="common">Pomegranate</name>
    <dbReference type="NCBI Taxonomy" id="22663"/>
    <lineage>
        <taxon>Eukaryota</taxon>
        <taxon>Viridiplantae</taxon>
        <taxon>Streptophyta</taxon>
        <taxon>Embryophyta</taxon>
        <taxon>Tracheophyta</taxon>
        <taxon>Spermatophyta</taxon>
        <taxon>Magnoliopsida</taxon>
        <taxon>eudicotyledons</taxon>
        <taxon>Gunneridae</taxon>
        <taxon>Pentapetalae</taxon>
        <taxon>rosids</taxon>
        <taxon>malvids</taxon>
        <taxon>Myrtales</taxon>
        <taxon>Lythraceae</taxon>
        <taxon>Punica</taxon>
    </lineage>
</organism>
<sequence>MVTSVRTSTRETLVYVAWECPSWVSEVRGVLGVLCDCCPRSYLAAFEACASRRAHLVGDDGCSRETVVLMQSSSLKRLCLRLRGGRRASTLRNRHRVRRGYVHGRGGGMLARRRRMHSIVLVDVLGCAKRRVFSHALTHSVTRGEWGMSFAWEGLGELLLRLWLAGEFLILWRVDEIPVS</sequence>
<dbReference type="Proteomes" id="UP000233551">
    <property type="component" value="Unassembled WGS sequence"/>
</dbReference>
<proteinExistence type="predicted"/>
<accession>A0A2I0JY18</accession>
<dbReference type="EMBL" id="PGOL01001064">
    <property type="protein sequence ID" value="PKI61224.1"/>
    <property type="molecule type" value="Genomic_DNA"/>
</dbReference>
<gene>
    <name evidence="1" type="ORF">CRG98_018372</name>
</gene>
<protein>
    <submittedName>
        <fullName evidence="1">Uncharacterized protein</fullName>
    </submittedName>
</protein>